<dbReference type="Gene3D" id="3.40.50.150">
    <property type="entry name" value="Vaccinia Virus protein VP39"/>
    <property type="match status" value="1"/>
</dbReference>
<evidence type="ECO:0000313" key="2">
    <source>
        <dbReference type="Proteomes" id="UP000614287"/>
    </source>
</evidence>
<proteinExistence type="predicted"/>
<evidence type="ECO:0008006" key="3">
    <source>
        <dbReference type="Google" id="ProtNLM"/>
    </source>
</evidence>
<organism evidence="1 2">
    <name type="scientific">Formosimonas limnophila</name>
    <dbReference type="NCBI Taxonomy" id="1384487"/>
    <lineage>
        <taxon>Bacteria</taxon>
        <taxon>Pseudomonadati</taxon>
        <taxon>Pseudomonadota</taxon>
        <taxon>Betaproteobacteria</taxon>
        <taxon>Burkholderiales</taxon>
        <taxon>Burkholderiaceae</taxon>
        <taxon>Formosimonas</taxon>
    </lineage>
</organism>
<accession>A0A8J3CM42</accession>
<comment type="caution">
    <text evidence="1">The sequence shown here is derived from an EMBL/GenBank/DDBJ whole genome shotgun (WGS) entry which is preliminary data.</text>
</comment>
<dbReference type="InterPro" id="IPR029063">
    <property type="entry name" value="SAM-dependent_MTases_sf"/>
</dbReference>
<dbReference type="AlphaFoldDB" id="A0A8J3CM42"/>
<evidence type="ECO:0000313" key="1">
    <source>
        <dbReference type="EMBL" id="GHA76630.1"/>
    </source>
</evidence>
<protein>
    <recommendedName>
        <fullName evidence="3">Methyltransferase type 11 domain-containing protein</fullName>
    </recommendedName>
</protein>
<name>A0A8J3CM42_9BURK</name>
<keyword evidence="2" id="KW-1185">Reference proteome</keyword>
<dbReference type="RefSeq" id="WP_189493535.1">
    <property type="nucleotide sequence ID" value="NZ_BMZG01000009.1"/>
</dbReference>
<dbReference type="EMBL" id="BMZG01000009">
    <property type="protein sequence ID" value="GHA76630.1"/>
    <property type="molecule type" value="Genomic_DNA"/>
</dbReference>
<reference evidence="1" key="1">
    <citation type="journal article" date="2014" name="Int. J. Syst. Evol. Microbiol.">
        <title>Complete genome sequence of Corynebacterium casei LMG S-19264T (=DSM 44701T), isolated from a smear-ripened cheese.</title>
        <authorList>
            <consortium name="US DOE Joint Genome Institute (JGI-PGF)"/>
            <person name="Walter F."/>
            <person name="Albersmeier A."/>
            <person name="Kalinowski J."/>
            <person name="Ruckert C."/>
        </authorList>
    </citation>
    <scope>NUCLEOTIDE SEQUENCE</scope>
    <source>
        <strain evidence="1">KCTC 32501</strain>
    </source>
</reference>
<dbReference type="SUPFAM" id="SSF53335">
    <property type="entry name" value="S-adenosyl-L-methionine-dependent methyltransferases"/>
    <property type="match status" value="1"/>
</dbReference>
<dbReference type="Proteomes" id="UP000614287">
    <property type="component" value="Unassembled WGS sequence"/>
</dbReference>
<sequence>MLHLIQEKIKTGESIKLNLDCGYSHTDDFINIDKFANSVPDWVMDIEQMPWTIPNDTVDEMVMAHVLEHIGQEAAVYMSVWQQLYRVCRDGVLVHIVVHTLGTTTLLPIQPMCALSHR</sequence>
<gene>
    <name evidence="1" type="ORF">GCM10009007_17010</name>
</gene>
<reference evidence="1" key="2">
    <citation type="submission" date="2020-09" db="EMBL/GenBank/DDBJ databases">
        <authorList>
            <person name="Sun Q."/>
            <person name="Kim S."/>
        </authorList>
    </citation>
    <scope>NUCLEOTIDE SEQUENCE</scope>
    <source>
        <strain evidence="1">KCTC 32501</strain>
    </source>
</reference>